<protein>
    <submittedName>
        <fullName evidence="2">Asp/Glu/hydantoin racemase</fullName>
    </submittedName>
</protein>
<dbReference type="PANTHER" id="PTHR28047:SF5">
    <property type="entry name" value="PROTEIN DCG1"/>
    <property type="match status" value="1"/>
</dbReference>
<dbReference type="OrthoDB" id="9791723at2"/>
<dbReference type="InterPro" id="IPR053714">
    <property type="entry name" value="Iso_Racemase_Enz_sf"/>
</dbReference>
<dbReference type="GO" id="GO:0047661">
    <property type="term" value="F:amino-acid racemase activity"/>
    <property type="evidence" value="ECO:0007669"/>
    <property type="project" value="InterPro"/>
</dbReference>
<comment type="similarity">
    <text evidence="1">Belongs to the HyuE racemase family.</text>
</comment>
<dbReference type="PANTHER" id="PTHR28047">
    <property type="entry name" value="PROTEIN DCG1"/>
    <property type="match status" value="1"/>
</dbReference>
<sequence length="241" mass="24134">MRILLINPNTSHGVTDLLAGQVRRIAGSAVDIVPVTARFGARYIAGRAALAIAGHAALDALAEHVQGCDAVYLACFGDPGLAALQDVSPVPVVGMAEAACRSAADKGRFGIVTGGAVWEPILREFVTTLGLANSLGGIRTIDRTGGEIASDPQGSLDAIVSACCACAGDDGAGTVILGGAALAGISSRIQSRVPVPLLCSVEAGMQATLVAAVAGRLSSARAPMSETVGLSTALARLLAHE</sequence>
<evidence type="ECO:0000313" key="3">
    <source>
        <dbReference type="Proteomes" id="UP000321750"/>
    </source>
</evidence>
<dbReference type="InterPro" id="IPR052186">
    <property type="entry name" value="Hydantoin_racemase-like"/>
</dbReference>
<organism evidence="2 3">
    <name type="scientific">Methylobacterium gnaphalii</name>
    <dbReference type="NCBI Taxonomy" id="1010610"/>
    <lineage>
        <taxon>Bacteria</taxon>
        <taxon>Pseudomonadati</taxon>
        <taxon>Pseudomonadota</taxon>
        <taxon>Alphaproteobacteria</taxon>
        <taxon>Hyphomicrobiales</taxon>
        <taxon>Methylobacteriaceae</taxon>
        <taxon>Methylobacterium</taxon>
    </lineage>
</organism>
<keyword evidence="3" id="KW-1185">Reference proteome</keyword>
<dbReference type="RefSeq" id="WP_147047613.1">
    <property type="nucleotide sequence ID" value="NZ_BJZV01000016.1"/>
</dbReference>
<dbReference type="EMBL" id="BJZV01000016">
    <property type="protein sequence ID" value="GEP11167.1"/>
    <property type="molecule type" value="Genomic_DNA"/>
</dbReference>
<reference evidence="2 3" key="1">
    <citation type="submission" date="2019-07" db="EMBL/GenBank/DDBJ databases">
        <title>Whole genome shotgun sequence of Methylobacterium gnaphalii NBRC 107716.</title>
        <authorList>
            <person name="Hosoyama A."/>
            <person name="Uohara A."/>
            <person name="Ohji S."/>
            <person name="Ichikawa N."/>
        </authorList>
    </citation>
    <scope>NUCLEOTIDE SEQUENCE [LARGE SCALE GENOMIC DNA]</scope>
    <source>
        <strain evidence="2 3">NBRC 107716</strain>
    </source>
</reference>
<proteinExistence type="inferred from homology"/>
<name>A0A512JMH3_9HYPH</name>
<dbReference type="Gene3D" id="3.40.50.12500">
    <property type="match status" value="1"/>
</dbReference>
<gene>
    <name evidence="2" type="ORF">MGN01_30120</name>
</gene>
<dbReference type="Proteomes" id="UP000321750">
    <property type="component" value="Unassembled WGS sequence"/>
</dbReference>
<evidence type="ECO:0000313" key="2">
    <source>
        <dbReference type="EMBL" id="GEP11167.1"/>
    </source>
</evidence>
<accession>A0A512JMH3</accession>
<dbReference type="InterPro" id="IPR015942">
    <property type="entry name" value="Asp/Glu/hydantoin_racemase"/>
</dbReference>
<comment type="caution">
    <text evidence="2">The sequence shown here is derived from an EMBL/GenBank/DDBJ whole genome shotgun (WGS) entry which is preliminary data.</text>
</comment>
<dbReference type="Pfam" id="PF01177">
    <property type="entry name" value="Asp_Glu_race"/>
    <property type="match status" value="1"/>
</dbReference>
<evidence type="ECO:0000256" key="1">
    <source>
        <dbReference type="ARBA" id="ARBA00038414"/>
    </source>
</evidence>
<dbReference type="AlphaFoldDB" id="A0A512JMH3"/>